<reference evidence="10 11" key="2">
    <citation type="submission" date="2021-03" db="EMBL/GenBank/DDBJ databases">
        <title>Genomic Encyclopedia of Type Strains, Phase IV (KMG-IV): sequencing the most valuable type-strain genomes for metagenomic binning, comparative biology and taxonomic classification.</title>
        <authorList>
            <person name="Goeker M."/>
        </authorList>
    </citation>
    <scope>NUCLEOTIDE SEQUENCE [LARGE SCALE GENOMIC DNA]</scope>
    <source>
        <strain evidence="10 11">DSM 41954</strain>
    </source>
</reference>
<feature type="transmembrane region" description="Helical" evidence="7">
    <location>
        <begin position="63"/>
        <end position="90"/>
    </location>
</feature>
<evidence type="ECO:0000313" key="11">
    <source>
        <dbReference type="Proteomes" id="UP000756710"/>
    </source>
</evidence>
<feature type="domain" description="ABC transmembrane type-1" evidence="8">
    <location>
        <begin position="67"/>
        <end position="258"/>
    </location>
</feature>
<gene>
    <name evidence="10" type="ORF">J2Z30_005953</name>
    <name evidence="9" type="ORF">SIRAN6708</name>
</gene>
<dbReference type="HOGENOM" id="CLU_016047_1_2_11"/>
<dbReference type="GO" id="GO:0055085">
    <property type="term" value="P:transmembrane transport"/>
    <property type="evidence" value="ECO:0007669"/>
    <property type="project" value="InterPro"/>
</dbReference>
<dbReference type="GO" id="GO:0005886">
    <property type="term" value="C:plasma membrane"/>
    <property type="evidence" value="ECO:0007669"/>
    <property type="project" value="UniProtKB-SubCell"/>
</dbReference>
<dbReference type="SUPFAM" id="SSF161098">
    <property type="entry name" value="MetI-like"/>
    <property type="match status" value="1"/>
</dbReference>
<evidence type="ECO:0000313" key="10">
    <source>
        <dbReference type="EMBL" id="MBP2064927.1"/>
    </source>
</evidence>
<dbReference type="EMBL" id="JAGGLR010000017">
    <property type="protein sequence ID" value="MBP2064927.1"/>
    <property type="molecule type" value="Genomic_DNA"/>
</dbReference>
<keyword evidence="3" id="KW-1003">Cell membrane</keyword>
<accession>A0A061A2D5</accession>
<feature type="transmembrane region" description="Helical" evidence="7">
    <location>
        <begin position="136"/>
        <end position="158"/>
    </location>
</feature>
<comment type="subcellular location">
    <subcellularLocation>
        <location evidence="1 7">Cell membrane</location>
        <topology evidence="1 7">Multi-pass membrane protein</topology>
    </subcellularLocation>
</comment>
<name>A0A061A2D5_9ACTN</name>
<dbReference type="PANTHER" id="PTHR43744:SF12">
    <property type="entry name" value="ABC TRANSPORTER PERMEASE PROTEIN MG189-RELATED"/>
    <property type="match status" value="1"/>
</dbReference>
<evidence type="ECO:0000313" key="9">
    <source>
        <dbReference type="EMBL" id="CDR10128.1"/>
    </source>
</evidence>
<keyword evidence="6 7" id="KW-0472">Membrane</keyword>
<feature type="transmembrane region" description="Helical" evidence="7">
    <location>
        <begin position="237"/>
        <end position="258"/>
    </location>
</feature>
<comment type="similarity">
    <text evidence="7">Belongs to the binding-protein-dependent transport system permease family.</text>
</comment>
<proteinExistence type="inferred from homology"/>
<dbReference type="EMBL" id="LK022848">
    <property type="protein sequence ID" value="CDR10128.1"/>
    <property type="molecule type" value="Genomic_DNA"/>
</dbReference>
<dbReference type="RefSeq" id="WP_044575851.1">
    <property type="nucleotide sequence ID" value="NZ_BAABDR010000007.1"/>
</dbReference>
<evidence type="ECO:0000256" key="4">
    <source>
        <dbReference type="ARBA" id="ARBA00022692"/>
    </source>
</evidence>
<evidence type="ECO:0000256" key="1">
    <source>
        <dbReference type="ARBA" id="ARBA00004651"/>
    </source>
</evidence>
<dbReference type="Pfam" id="PF00528">
    <property type="entry name" value="BPD_transp_1"/>
    <property type="match status" value="1"/>
</dbReference>
<dbReference type="InterPro" id="IPR035906">
    <property type="entry name" value="MetI-like_sf"/>
</dbReference>
<dbReference type="CDD" id="cd06261">
    <property type="entry name" value="TM_PBP2"/>
    <property type="match status" value="1"/>
</dbReference>
<keyword evidence="5 7" id="KW-1133">Transmembrane helix</keyword>
<feature type="transmembrane region" description="Helical" evidence="7">
    <location>
        <begin position="179"/>
        <end position="204"/>
    </location>
</feature>
<protein>
    <submittedName>
        <fullName evidence="9">ABC-type sugar transport system, permeasecomponent</fullName>
    </submittedName>
    <submittedName>
        <fullName evidence="10">Raffinose/stachyose/melibiose transport system permease protein</fullName>
    </submittedName>
</protein>
<evidence type="ECO:0000259" key="8">
    <source>
        <dbReference type="PROSITE" id="PS50928"/>
    </source>
</evidence>
<keyword evidence="2 7" id="KW-0813">Transport</keyword>
<organism evidence="9">
    <name type="scientific">Streptomyces iranensis</name>
    <dbReference type="NCBI Taxonomy" id="576784"/>
    <lineage>
        <taxon>Bacteria</taxon>
        <taxon>Bacillati</taxon>
        <taxon>Actinomycetota</taxon>
        <taxon>Actinomycetes</taxon>
        <taxon>Kitasatosporales</taxon>
        <taxon>Streptomycetaceae</taxon>
        <taxon>Streptomyces</taxon>
        <taxon>Streptomyces violaceusniger group</taxon>
    </lineage>
</organism>
<evidence type="ECO:0000256" key="3">
    <source>
        <dbReference type="ARBA" id="ARBA00022475"/>
    </source>
</evidence>
<dbReference type="Gene3D" id="1.10.3720.10">
    <property type="entry name" value="MetI-like"/>
    <property type="match status" value="1"/>
</dbReference>
<sequence>MISGRERALNYAILTLFAALALLPLIGVVSSALTPAAESGPSFTWPHHLDLGNFSTAWRQGHFATYLTSSLLVAVSVVLLTAVLAILAGFSFAHFDYPGRSALFYVTLIGLMVPPEAFVIPLYFNLRDTGLTDSYWSLILPQTAQSLAFGVFWMRNFFRSVPVSVIEAARLDGASDWRLLWRILVPTSRPALLTMAMLVFMWTWNEFLLPLVMITDESKRTAPLGLAFFQSEHTTQYSVLAAASIIVALPVVASYVFLQRHFISGMLSGAVKG</sequence>
<dbReference type="PROSITE" id="PS50928">
    <property type="entry name" value="ABC_TM1"/>
    <property type="match status" value="1"/>
</dbReference>
<evidence type="ECO:0000256" key="6">
    <source>
        <dbReference type="ARBA" id="ARBA00023136"/>
    </source>
</evidence>
<dbReference type="PANTHER" id="PTHR43744">
    <property type="entry name" value="ABC TRANSPORTER PERMEASE PROTEIN MG189-RELATED-RELATED"/>
    <property type="match status" value="1"/>
</dbReference>
<keyword evidence="4 7" id="KW-0812">Transmembrane</keyword>
<dbReference type="Proteomes" id="UP000756710">
    <property type="component" value="Unassembled WGS sequence"/>
</dbReference>
<reference evidence="9" key="1">
    <citation type="submission" date="2014-05" db="EMBL/GenBank/DDBJ databases">
        <authorList>
            <person name="Horn Fabian"/>
        </authorList>
    </citation>
    <scope>NUCLEOTIDE SEQUENCE</scope>
</reference>
<evidence type="ECO:0000256" key="5">
    <source>
        <dbReference type="ARBA" id="ARBA00022989"/>
    </source>
</evidence>
<evidence type="ECO:0000256" key="7">
    <source>
        <dbReference type="RuleBase" id="RU363032"/>
    </source>
</evidence>
<keyword evidence="11" id="KW-1185">Reference proteome</keyword>
<dbReference type="AlphaFoldDB" id="A0A061A2D5"/>
<feature type="transmembrane region" description="Helical" evidence="7">
    <location>
        <begin position="102"/>
        <end position="124"/>
    </location>
</feature>
<keyword evidence="9" id="KW-0762">Sugar transport</keyword>
<evidence type="ECO:0000256" key="2">
    <source>
        <dbReference type="ARBA" id="ARBA00022448"/>
    </source>
</evidence>
<dbReference type="InterPro" id="IPR000515">
    <property type="entry name" value="MetI-like"/>
</dbReference>